<dbReference type="Pfam" id="PF01890">
    <property type="entry name" value="CbiG_C"/>
    <property type="match status" value="1"/>
</dbReference>
<sequence>MELGQAMVTVAGIGCRKGTGSDAIIAAVHAAELAFGRTVECLATAPLKAKEAGLVEAAKRLALPLEIVSKEQLEAAASKTMTFSQASLDHAGTPSVSEAAALAAAGENARLVAARLVVGDVTVAIATTSDARNGRAIEHGEQQ</sequence>
<dbReference type="InterPro" id="IPR036518">
    <property type="entry name" value="CobE/GbiG_C_sf"/>
</dbReference>
<organism evidence="2 3">
    <name type="scientific">Rhizobium rhizogenes</name>
    <name type="common">Agrobacterium rhizogenes</name>
    <dbReference type="NCBI Taxonomy" id="359"/>
    <lineage>
        <taxon>Bacteria</taxon>
        <taxon>Pseudomonadati</taxon>
        <taxon>Pseudomonadota</taxon>
        <taxon>Alphaproteobacteria</taxon>
        <taxon>Hyphomicrobiales</taxon>
        <taxon>Rhizobiaceae</taxon>
        <taxon>Rhizobium/Agrobacterium group</taxon>
        <taxon>Rhizobium</taxon>
    </lineage>
</organism>
<name>A0AA94VB97_RHIRH</name>
<dbReference type="Proteomes" id="UP000320858">
    <property type="component" value="Unassembled WGS sequence"/>
</dbReference>
<dbReference type="AlphaFoldDB" id="A0AA94VB97"/>
<accession>A0AA94VB97</accession>
<dbReference type="InterPro" id="IPR052553">
    <property type="entry name" value="CbiG_hydrolase"/>
</dbReference>
<dbReference type="PANTHER" id="PTHR37477:SF1">
    <property type="entry name" value="COBALT-PRECORRIN-5A HYDROLASE"/>
    <property type="match status" value="1"/>
</dbReference>
<dbReference type="SUPFAM" id="SSF159664">
    <property type="entry name" value="CobE/GbiG C-terminal domain-like"/>
    <property type="match status" value="1"/>
</dbReference>
<gene>
    <name evidence="2" type="ORF">EXN24_20830</name>
</gene>
<evidence type="ECO:0000313" key="2">
    <source>
        <dbReference type="EMBL" id="TRA86764.1"/>
    </source>
</evidence>
<dbReference type="InterPro" id="IPR002750">
    <property type="entry name" value="CobE/GbiG_C"/>
</dbReference>
<dbReference type="EMBL" id="SGOB01000005">
    <property type="protein sequence ID" value="TRA86764.1"/>
    <property type="molecule type" value="Genomic_DNA"/>
</dbReference>
<reference evidence="2 3" key="1">
    <citation type="journal article" date="2019" name="Appl. Microbiol. Biotechnol.">
        <title>Differential efficiency of wild type rhizogenic strains for rol gene transformation of plants.</title>
        <authorList>
            <person name="Desmet S."/>
            <person name="De Keyser E."/>
            <person name="Van Vaerenbergh J."/>
            <person name="Baeyen S."/>
            <person name="Van Huylenbroeck J."/>
            <person name="Geelen D."/>
            <person name="Dhooghe E."/>
        </authorList>
    </citation>
    <scope>NUCLEOTIDE SEQUENCE [LARGE SCALE GENOMIC DNA]</scope>
    <source>
        <strain evidence="2 3">B 4.1</strain>
    </source>
</reference>
<dbReference type="PANTHER" id="PTHR37477">
    <property type="entry name" value="COBALT-PRECORRIN-5A HYDROLASE"/>
    <property type="match status" value="1"/>
</dbReference>
<protein>
    <submittedName>
        <fullName evidence="2">Cobalamin biosynthesis protein</fullName>
    </submittedName>
</protein>
<proteinExistence type="predicted"/>
<dbReference type="Gene3D" id="3.30.420.180">
    <property type="entry name" value="CobE/GbiG C-terminal domain"/>
    <property type="match status" value="1"/>
</dbReference>
<evidence type="ECO:0000313" key="3">
    <source>
        <dbReference type="Proteomes" id="UP000320858"/>
    </source>
</evidence>
<feature type="domain" description="CobE/GbiG C-terminal" evidence="1">
    <location>
        <begin position="10"/>
        <end position="126"/>
    </location>
</feature>
<comment type="caution">
    <text evidence="2">The sequence shown here is derived from an EMBL/GenBank/DDBJ whole genome shotgun (WGS) entry which is preliminary data.</text>
</comment>
<evidence type="ECO:0000259" key="1">
    <source>
        <dbReference type="Pfam" id="PF01890"/>
    </source>
</evidence>
<dbReference type="GO" id="GO:0009236">
    <property type="term" value="P:cobalamin biosynthetic process"/>
    <property type="evidence" value="ECO:0007669"/>
    <property type="project" value="InterPro"/>
</dbReference>